<dbReference type="AlphaFoldDB" id="A0AAV5VX65"/>
<dbReference type="PROSITE" id="PS51225">
    <property type="entry name" value="MARVEL"/>
    <property type="match status" value="1"/>
</dbReference>
<evidence type="ECO:0000256" key="2">
    <source>
        <dbReference type="ARBA" id="ARBA00006476"/>
    </source>
</evidence>
<dbReference type="PRINTS" id="PR00220">
    <property type="entry name" value="SYNAPTOPHYSN"/>
</dbReference>
<dbReference type="Proteomes" id="UP001432322">
    <property type="component" value="Unassembled WGS sequence"/>
</dbReference>
<comment type="caution">
    <text evidence="10">The sequence shown here is derived from an EMBL/GenBank/DDBJ whole genome shotgun (WGS) entry which is preliminary data.</text>
</comment>
<name>A0AAV5VX65_9BILA</name>
<feature type="domain" description="MARVEL" evidence="9">
    <location>
        <begin position="16"/>
        <end position="223"/>
    </location>
</feature>
<feature type="transmembrane region" description="Helical" evidence="8">
    <location>
        <begin position="196"/>
        <end position="219"/>
    </location>
</feature>
<feature type="transmembrane region" description="Helical" evidence="8">
    <location>
        <begin position="21"/>
        <end position="44"/>
    </location>
</feature>
<gene>
    <name evidence="10" type="ORF">PFISCL1PPCAC_15703</name>
</gene>
<dbReference type="EMBL" id="BTSY01000004">
    <property type="protein sequence ID" value="GMT24406.1"/>
    <property type="molecule type" value="Genomic_DNA"/>
</dbReference>
<keyword evidence="6" id="KW-0325">Glycoprotein</keyword>
<feature type="transmembrane region" description="Helical" evidence="8">
    <location>
        <begin position="133"/>
        <end position="154"/>
    </location>
</feature>
<organism evidence="10 11">
    <name type="scientific">Pristionchus fissidentatus</name>
    <dbReference type="NCBI Taxonomy" id="1538716"/>
    <lineage>
        <taxon>Eukaryota</taxon>
        <taxon>Metazoa</taxon>
        <taxon>Ecdysozoa</taxon>
        <taxon>Nematoda</taxon>
        <taxon>Chromadorea</taxon>
        <taxon>Rhabditida</taxon>
        <taxon>Rhabditina</taxon>
        <taxon>Diplogasteromorpha</taxon>
        <taxon>Diplogasteroidea</taxon>
        <taxon>Neodiplogasteridae</taxon>
        <taxon>Pristionchus</taxon>
    </lineage>
</organism>
<comment type="similarity">
    <text evidence="2">Belongs to the synaptophysin/synaptobrevin family.</text>
</comment>
<evidence type="ECO:0000256" key="8">
    <source>
        <dbReference type="SAM" id="Phobius"/>
    </source>
</evidence>
<evidence type="ECO:0000259" key="9">
    <source>
        <dbReference type="PROSITE" id="PS51225"/>
    </source>
</evidence>
<dbReference type="InterPro" id="IPR001285">
    <property type="entry name" value="Synaptophysin/porin"/>
</dbReference>
<feature type="transmembrane region" description="Helical" evidence="8">
    <location>
        <begin position="99"/>
        <end position="121"/>
    </location>
</feature>
<sequence length="234" mass="26170">IDHQVMPLPANLRLNAFKYPIAFIRLIELLFIIIALSSINGWFYNLTFNCPTNSTRAVIRKVEFTTFSFDSIKVGSCDKVEDGIPLWKQGEGFTASAGFFYFVQIIALISLLGGIFLYVVLWDFYKEEGRARLGDLALTALCFILFFFCSSIWWSSSNGIGFAGSAEQVKQLIQENPRFGSADFDPSVSISTKNSLLTISVLCAWVSVILYAVNAWFIWKEIAPIPESIPTSIA</sequence>
<evidence type="ECO:0000256" key="5">
    <source>
        <dbReference type="ARBA" id="ARBA00023136"/>
    </source>
</evidence>
<feature type="non-terminal residue" evidence="10">
    <location>
        <position position="1"/>
    </location>
</feature>
<dbReference type="PANTHER" id="PTHR10306">
    <property type="entry name" value="SYNAPTOPHYSIN"/>
    <property type="match status" value="1"/>
</dbReference>
<accession>A0AAV5VX65</accession>
<evidence type="ECO:0000256" key="1">
    <source>
        <dbReference type="ARBA" id="ARBA00004141"/>
    </source>
</evidence>
<evidence type="ECO:0000256" key="3">
    <source>
        <dbReference type="ARBA" id="ARBA00022692"/>
    </source>
</evidence>
<reference evidence="10" key="1">
    <citation type="submission" date="2023-10" db="EMBL/GenBank/DDBJ databases">
        <title>Genome assembly of Pristionchus species.</title>
        <authorList>
            <person name="Yoshida K."/>
            <person name="Sommer R.J."/>
        </authorList>
    </citation>
    <scope>NUCLEOTIDE SEQUENCE</scope>
    <source>
        <strain evidence="10">RS5133</strain>
    </source>
</reference>
<evidence type="ECO:0000256" key="7">
    <source>
        <dbReference type="PROSITE-ProRule" id="PRU00581"/>
    </source>
</evidence>
<keyword evidence="11" id="KW-1185">Reference proteome</keyword>
<dbReference type="InterPro" id="IPR008253">
    <property type="entry name" value="Marvel"/>
</dbReference>
<dbReference type="GO" id="GO:0030672">
    <property type="term" value="C:synaptic vesicle membrane"/>
    <property type="evidence" value="ECO:0007669"/>
    <property type="project" value="TreeGrafter"/>
</dbReference>
<proteinExistence type="inferred from homology"/>
<evidence type="ECO:0000313" key="11">
    <source>
        <dbReference type="Proteomes" id="UP001432322"/>
    </source>
</evidence>
<dbReference type="PANTHER" id="PTHR10306:SF17">
    <property type="entry name" value="MARVEL DOMAIN-CONTAINING PROTEIN"/>
    <property type="match status" value="1"/>
</dbReference>
<evidence type="ECO:0000256" key="6">
    <source>
        <dbReference type="ARBA" id="ARBA00023180"/>
    </source>
</evidence>
<keyword evidence="4 8" id="KW-1133">Transmembrane helix</keyword>
<evidence type="ECO:0000313" key="10">
    <source>
        <dbReference type="EMBL" id="GMT24406.1"/>
    </source>
</evidence>
<comment type="subcellular location">
    <subcellularLocation>
        <location evidence="1">Membrane</location>
        <topology evidence="1">Multi-pass membrane protein</topology>
    </subcellularLocation>
</comment>
<protein>
    <recommendedName>
        <fullName evidence="9">MARVEL domain-containing protein</fullName>
    </recommendedName>
</protein>
<keyword evidence="5 7" id="KW-0472">Membrane</keyword>
<dbReference type="Pfam" id="PF01284">
    <property type="entry name" value="MARVEL"/>
    <property type="match status" value="1"/>
</dbReference>
<evidence type="ECO:0000256" key="4">
    <source>
        <dbReference type="ARBA" id="ARBA00022989"/>
    </source>
</evidence>
<keyword evidence="3 7" id="KW-0812">Transmembrane</keyword>